<keyword evidence="2" id="KW-1185">Reference proteome</keyword>
<evidence type="ECO:0008006" key="3">
    <source>
        <dbReference type="Google" id="ProtNLM"/>
    </source>
</evidence>
<gene>
    <name evidence="1" type="ORF">ACFFRH_15950</name>
</gene>
<dbReference type="EMBL" id="JBHMBS010000006">
    <property type="protein sequence ID" value="MFB9676975.1"/>
    <property type="molecule type" value="Genomic_DNA"/>
</dbReference>
<reference evidence="1 2" key="1">
    <citation type="submission" date="2024-09" db="EMBL/GenBank/DDBJ databases">
        <authorList>
            <person name="Sun Q."/>
            <person name="Mori K."/>
        </authorList>
    </citation>
    <scope>NUCLEOTIDE SEQUENCE [LARGE SCALE GENOMIC DNA]</scope>
    <source>
        <strain evidence="1 2">JCM 3028</strain>
    </source>
</reference>
<evidence type="ECO:0000313" key="2">
    <source>
        <dbReference type="Proteomes" id="UP001589610"/>
    </source>
</evidence>
<protein>
    <recommendedName>
        <fullName evidence="3">Transcription factor zinc-finger domain-containing protein</fullName>
    </recommendedName>
</protein>
<sequence length="77" mass="8405">MLPIDPYADLGRRAWVPCPSCRDHRDCDDCLGGRGCGEHWRYLLGNTGSLLHLQCPGCAHLWNHETGFGAGGGTTPR</sequence>
<dbReference type="RefSeq" id="WP_344743876.1">
    <property type="nucleotide sequence ID" value="NZ_BAAAWW010000035.1"/>
</dbReference>
<evidence type="ECO:0000313" key="1">
    <source>
        <dbReference type="EMBL" id="MFB9676975.1"/>
    </source>
</evidence>
<proteinExistence type="predicted"/>
<accession>A0ABV5TFU7</accession>
<name>A0ABV5TFU7_9ACTN</name>
<dbReference type="Proteomes" id="UP001589610">
    <property type="component" value="Unassembled WGS sequence"/>
</dbReference>
<organism evidence="1 2">
    <name type="scientific">Streptosporangium vulgare</name>
    <dbReference type="NCBI Taxonomy" id="46190"/>
    <lineage>
        <taxon>Bacteria</taxon>
        <taxon>Bacillati</taxon>
        <taxon>Actinomycetota</taxon>
        <taxon>Actinomycetes</taxon>
        <taxon>Streptosporangiales</taxon>
        <taxon>Streptosporangiaceae</taxon>
        <taxon>Streptosporangium</taxon>
    </lineage>
</organism>
<comment type="caution">
    <text evidence="1">The sequence shown here is derived from an EMBL/GenBank/DDBJ whole genome shotgun (WGS) entry which is preliminary data.</text>
</comment>